<protein>
    <submittedName>
        <fullName evidence="1">Uncharacterized protein</fullName>
    </submittedName>
</protein>
<keyword evidence="2" id="KW-1185">Reference proteome</keyword>
<dbReference type="Proteomes" id="UP000821865">
    <property type="component" value="Chromosome 11"/>
</dbReference>
<comment type="caution">
    <text evidence="1">The sequence shown here is derived from an EMBL/GenBank/DDBJ whole genome shotgun (WGS) entry which is preliminary data.</text>
</comment>
<reference evidence="1" key="1">
    <citation type="submission" date="2020-05" db="EMBL/GenBank/DDBJ databases">
        <title>Large-scale comparative analyses of tick genomes elucidate their genetic diversity and vector capacities.</title>
        <authorList>
            <person name="Jia N."/>
            <person name="Wang J."/>
            <person name="Shi W."/>
            <person name="Du L."/>
            <person name="Sun Y."/>
            <person name="Zhan W."/>
            <person name="Jiang J."/>
            <person name="Wang Q."/>
            <person name="Zhang B."/>
            <person name="Ji P."/>
            <person name="Sakyi L.B."/>
            <person name="Cui X."/>
            <person name="Yuan T."/>
            <person name="Jiang B."/>
            <person name="Yang W."/>
            <person name="Lam T.T.-Y."/>
            <person name="Chang Q."/>
            <person name="Ding S."/>
            <person name="Wang X."/>
            <person name="Zhu J."/>
            <person name="Ruan X."/>
            <person name="Zhao L."/>
            <person name="Wei J."/>
            <person name="Que T."/>
            <person name="Du C."/>
            <person name="Cheng J."/>
            <person name="Dai P."/>
            <person name="Han X."/>
            <person name="Huang E."/>
            <person name="Gao Y."/>
            <person name="Liu J."/>
            <person name="Shao H."/>
            <person name="Ye R."/>
            <person name="Li L."/>
            <person name="Wei W."/>
            <person name="Wang X."/>
            <person name="Wang C."/>
            <person name="Yang T."/>
            <person name="Huo Q."/>
            <person name="Li W."/>
            <person name="Guo W."/>
            <person name="Chen H."/>
            <person name="Zhou L."/>
            <person name="Ni X."/>
            <person name="Tian J."/>
            <person name="Zhou Y."/>
            <person name="Sheng Y."/>
            <person name="Liu T."/>
            <person name="Pan Y."/>
            <person name="Xia L."/>
            <person name="Li J."/>
            <person name="Zhao F."/>
            <person name="Cao W."/>
        </authorList>
    </citation>
    <scope>NUCLEOTIDE SEQUENCE</scope>
    <source>
        <strain evidence="1">Dsil-2018</strain>
    </source>
</reference>
<evidence type="ECO:0000313" key="2">
    <source>
        <dbReference type="Proteomes" id="UP000821865"/>
    </source>
</evidence>
<gene>
    <name evidence="1" type="ORF">HPB49_006727</name>
</gene>
<organism evidence="1 2">
    <name type="scientific">Dermacentor silvarum</name>
    <name type="common">Tick</name>
    <dbReference type="NCBI Taxonomy" id="543639"/>
    <lineage>
        <taxon>Eukaryota</taxon>
        <taxon>Metazoa</taxon>
        <taxon>Ecdysozoa</taxon>
        <taxon>Arthropoda</taxon>
        <taxon>Chelicerata</taxon>
        <taxon>Arachnida</taxon>
        <taxon>Acari</taxon>
        <taxon>Parasitiformes</taxon>
        <taxon>Ixodida</taxon>
        <taxon>Ixodoidea</taxon>
        <taxon>Ixodidae</taxon>
        <taxon>Rhipicephalinae</taxon>
        <taxon>Dermacentor</taxon>
    </lineage>
</organism>
<dbReference type="EMBL" id="CM023480">
    <property type="protein sequence ID" value="KAH7970424.1"/>
    <property type="molecule type" value="Genomic_DNA"/>
</dbReference>
<sequence length="396" mass="43323">MPHAAFALLGNMSTFGGTLVEYERLSVDRFDGHNINSTAFLLSHCHRDHMQGLDRGAFRKRLRSRCDLKLYASAVSCRLLLNEPKYAWLRRRLTALPLDAPTTLTVPADGASSYTVVVTAIPANHCAGSVMFLLEGERGTVLYTGDFRLDVGSASTLASLHCDAGRVKPIDAAYVDTTLCHPNAAYVPTRRDSERVLVDFFEPRFRAGDSLRLALPGAKLGYETLFASLALAFGVKVHVSRGQMSRYAGVVDVAESLTLDAETTRIHADCECDVGPNCVTVKPSAMWFAHRVAPSRLIERVAEGVHRLCYSTHASLAEVRDFVRYLQPRTVRANVRLRGVADVAALLGVARGSRAEEPAWNFWGSDDDEPSADAADQLSSRTTTATSVMSSIEYAR</sequence>
<accession>A0ACB8DIL2</accession>
<proteinExistence type="predicted"/>
<name>A0ACB8DIL2_DERSI</name>
<evidence type="ECO:0000313" key="1">
    <source>
        <dbReference type="EMBL" id="KAH7970424.1"/>
    </source>
</evidence>